<gene>
    <name evidence="2" type="ORF">J2S11_000954</name>
</gene>
<evidence type="ECO:0000256" key="1">
    <source>
        <dbReference type="SAM" id="Phobius"/>
    </source>
</evidence>
<comment type="caution">
    <text evidence="2">The sequence shown here is derived from an EMBL/GenBank/DDBJ whole genome shotgun (WGS) entry which is preliminary data.</text>
</comment>
<keyword evidence="3" id="KW-1185">Reference proteome</keyword>
<feature type="transmembrane region" description="Helical" evidence="1">
    <location>
        <begin position="20"/>
        <end position="39"/>
    </location>
</feature>
<protein>
    <submittedName>
        <fullName evidence="2">Uncharacterized protein</fullName>
    </submittedName>
</protein>
<keyword evidence="1" id="KW-0472">Membrane</keyword>
<evidence type="ECO:0000313" key="2">
    <source>
        <dbReference type="EMBL" id="MDQ0165054.1"/>
    </source>
</evidence>
<accession>A0ABT9VVM6</accession>
<evidence type="ECO:0000313" key="3">
    <source>
        <dbReference type="Proteomes" id="UP001235840"/>
    </source>
</evidence>
<organism evidence="2 3">
    <name type="scientific">Caldalkalibacillus horti</name>
    <dbReference type="NCBI Taxonomy" id="77523"/>
    <lineage>
        <taxon>Bacteria</taxon>
        <taxon>Bacillati</taxon>
        <taxon>Bacillota</taxon>
        <taxon>Bacilli</taxon>
        <taxon>Bacillales</taxon>
        <taxon>Bacillaceae</taxon>
        <taxon>Caldalkalibacillus</taxon>
    </lineage>
</organism>
<name>A0ABT9VVM6_9BACI</name>
<dbReference type="EMBL" id="JAUSTY010000003">
    <property type="protein sequence ID" value="MDQ0165054.1"/>
    <property type="molecule type" value="Genomic_DNA"/>
</dbReference>
<keyword evidence="1" id="KW-1133">Transmembrane helix</keyword>
<proteinExistence type="predicted"/>
<reference evidence="2 3" key="1">
    <citation type="submission" date="2023-07" db="EMBL/GenBank/DDBJ databases">
        <title>Genomic Encyclopedia of Type Strains, Phase IV (KMG-IV): sequencing the most valuable type-strain genomes for metagenomic binning, comparative biology and taxonomic classification.</title>
        <authorList>
            <person name="Goeker M."/>
        </authorList>
    </citation>
    <scope>NUCLEOTIDE SEQUENCE [LARGE SCALE GENOMIC DNA]</scope>
    <source>
        <strain evidence="2 3">DSM 12751</strain>
    </source>
</reference>
<keyword evidence="1" id="KW-0812">Transmembrane</keyword>
<sequence>MQSKKSQFVHRKKEVPLSVVQLGFYFLFIEIACSKVIFLQN</sequence>
<dbReference type="Proteomes" id="UP001235840">
    <property type="component" value="Unassembled WGS sequence"/>
</dbReference>